<dbReference type="GO" id="GO:0005930">
    <property type="term" value="C:axoneme"/>
    <property type="evidence" value="ECO:0007669"/>
    <property type="project" value="TreeGrafter"/>
</dbReference>
<evidence type="ECO:0000313" key="8">
    <source>
        <dbReference type="Proteomes" id="UP000663829"/>
    </source>
</evidence>
<dbReference type="GO" id="GO:0061512">
    <property type="term" value="P:protein localization to cilium"/>
    <property type="evidence" value="ECO:0007669"/>
    <property type="project" value="TreeGrafter"/>
</dbReference>
<comment type="caution">
    <text evidence="4">The sequence shown here is derived from an EMBL/GenBank/DDBJ whole genome shotgun (WGS) entry which is preliminary data.</text>
</comment>
<evidence type="ECO:0000313" key="4">
    <source>
        <dbReference type="EMBL" id="CAF0801946.1"/>
    </source>
</evidence>
<evidence type="ECO:0000313" key="6">
    <source>
        <dbReference type="EMBL" id="CAF3587026.1"/>
    </source>
</evidence>
<feature type="region of interest" description="Disordered" evidence="1">
    <location>
        <begin position="1"/>
        <end position="39"/>
    </location>
</feature>
<dbReference type="GO" id="GO:0005119">
    <property type="term" value="F:smoothened binding"/>
    <property type="evidence" value="ECO:0007669"/>
    <property type="project" value="TreeGrafter"/>
</dbReference>
<dbReference type="InterPro" id="IPR056419">
    <property type="entry name" value="GAE_BBS1"/>
</dbReference>
<sequence>MRLNKERGTSSKQSSQPDQPNSSVQPENAETKATTTDSKSQWLSAHNDFVAGLNTVSSCMELSDLWGDGSINLILADYGNILLPKLQVKLKVFKGFTVAKESNLTDLPCAVVACFMDNLQPRVPALAVASGSAVFVFKSLRPYYKFTLPQLEIHEVEKEVWAKAKEGNIDVRAMNGVLNELNRSNTVPLTYKSLMFLRLASRDEALQFVEAFKNTELKRQSSITCMKKLNKTSADEDALSCLVVGTEDAKIYIIESEAFTILATMKCPSPPAYLNVSGGKRYWKHSLPSIITAMCLIDYRPKAFQAVAVALGNNEIHLYKDKFLVDVIQVDDVVHAMRFGRFGREDGTLIMITKNGGLIVKILKRTATFEDTDVLHGPPKEQNMKIDVPKRTKLYVDQTLREKELAETMYRVFQQDLIRLKFLAGKEFLKSIQSGLTPVAKTKTETIRINAEIPILVNGMEYGFCTFVSCITDKVISDTVKVLVCRRDTNTPLLSAVINMPVAEPILNV</sequence>
<dbReference type="EMBL" id="CAJOBC010000444">
    <property type="protein sequence ID" value="CAF3587026.1"/>
    <property type="molecule type" value="Genomic_DNA"/>
</dbReference>
<dbReference type="Proteomes" id="UP000663829">
    <property type="component" value="Unassembled WGS sequence"/>
</dbReference>
<reference evidence="4" key="1">
    <citation type="submission" date="2021-02" db="EMBL/GenBank/DDBJ databases">
        <authorList>
            <person name="Nowell W R."/>
        </authorList>
    </citation>
    <scope>NUCLEOTIDE SEQUENCE</scope>
</reference>
<dbReference type="Proteomes" id="UP000681722">
    <property type="component" value="Unassembled WGS sequence"/>
</dbReference>
<dbReference type="Pfam" id="PF23304">
    <property type="entry name" value="GAE_BBS1"/>
    <property type="match status" value="1"/>
</dbReference>
<dbReference type="GO" id="GO:0005813">
    <property type="term" value="C:centrosome"/>
    <property type="evidence" value="ECO:0007669"/>
    <property type="project" value="TreeGrafter"/>
</dbReference>
<accession>A0A813SMK7</accession>
<name>A0A813SMK7_9BILA</name>
<dbReference type="OrthoDB" id="10259809at2759"/>
<evidence type="ECO:0000259" key="3">
    <source>
        <dbReference type="Pfam" id="PF23304"/>
    </source>
</evidence>
<organism evidence="4 8">
    <name type="scientific">Didymodactylos carnosus</name>
    <dbReference type="NCBI Taxonomy" id="1234261"/>
    <lineage>
        <taxon>Eukaryota</taxon>
        <taxon>Metazoa</taxon>
        <taxon>Spiralia</taxon>
        <taxon>Gnathifera</taxon>
        <taxon>Rotifera</taxon>
        <taxon>Eurotatoria</taxon>
        <taxon>Bdelloidea</taxon>
        <taxon>Philodinida</taxon>
        <taxon>Philodinidae</taxon>
        <taxon>Didymodactylos</taxon>
    </lineage>
</organism>
<proteinExistence type="predicted"/>
<evidence type="ECO:0000259" key="2">
    <source>
        <dbReference type="Pfam" id="PF14779"/>
    </source>
</evidence>
<dbReference type="EMBL" id="CAJNOK010005152">
    <property type="protein sequence ID" value="CAF0962011.1"/>
    <property type="molecule type" value="Genomic_DNA"/>
</dbReference>
<dbReference type="GO" id="GO:1905515">
    <property type="term" value="P:non-motile cilium assembly"/>
    <property type="evidence" value="ECO:0007669"/>
    <property type="project" value="InterPro"/>
</dbReference>
<feature type="domain" description="Bardet-Biedl syndrome 1 N-terminal" evidence="2">
    <location>
        <begin position="42"/>
        <end position="278"/>
    </location>
</feature>
<dbReference type="AlphaFoldDB" id="A0A813SMK7"/>
<dbReference type="InterPro" id="IPR032728">
    <property type="entry name" value="BBS1_N"/>
</dbReference>
<evidence type="ECO:0000313" key="7">
    <source>
        <dbReference type="EMBL" id="CAF3734688.1"/>
    </source>
</evidence>
<dbReference type="Pfam" id="PF14779">
    <property type="entry name" value="BBS1"/>
    <property type="match status" value="1"/>
</dbReference>
<dbReference type="GO" id="GO:0034464">
    <property type="term" value="C:BBSome"/>
    <property type="evidence" value="ECO:0007669"/>
    <property type="project" value="InterPro"/>
</dbReference>
<keyword evidence="8" id="KW-1185">Reference proteome</keyword>
<feature type="compositionally biased region" description="Polar residues" evidence="1">
    <location>
        <begin position="10"/>
        <end position="39"/>
    </location>
</feature>
<dbReference type="InterPro" id="IPR028784">
    <property type="entry name" value="BBS1"/>
</dbReference>
<dbReference type="EMBL" id="CAJNOQ010000444">
    <property type="protein sequence ID" value="CAF0801946.1"/>
    <property type="molecule type" value="Genomic_DNA"/>
</dbReference>
<dbReference type="Proteomes" id="UP000682733">
    <property type="component" value="Unassembled WGS sequence"/>
</dbReference>
<gene>
    <name evidence="4" type="ORF">GPM918_LOCUS3562</name>
    <name evidence="5" type="ORF">OVA965_LOCUS12685</name>
    <name evidence="6" type="ORF">SRO942_LOCUS3562</name>
    <name evidence="7" type="ORF">TMI583_LOCUS12686</name>
</gene>
<dbReference type="PANTHER" id="PTHR20870:SF0">
    <property type="entry name" value="BARDET-BIEDL SYNDROME 1 PROTEIN"/>
    <property type="match status" value="1"/>
</dbReference>
<dbReference type="GO" id="GO:0005113">
    <property type="term" value="F:patched binding"/>
    <property type="evidence" value="ECO:0007669"/>
    <property type="project" value="TreeGrafter"/>
</dbReference>
<feature type="domain" description="Bardet-Biedl syndrome 1 protein GAE" evidence="3">
    <location>
        <begin position="451"/>
        <end position="504"/>
    </location>
</feature>
<evidence type="ECO:0000256" key="1">
    <source>
        <dbReference type="SAM" id="MobiDB-lite"/>
    </source>
</evidence>
<dbReference type="Proteomes" id="UP000677228">
    <property type="component" value="Unassembled WGS sequence"/>
</dbReference>
<dbReference type="PANTHER" id="PTHR20870">
    <property type="entry name" value="BARDET-BIEDL SYNDROME 1 PROTEIN"/>
    <property type="match status" value="1"/>
</dbReference>
<protein>
    <recommendedName>
        <fullName evidence="9">Bardet-Biedl syndrome 1</fullName>
    </recommendedName>
</protein>
<dbReference type="EMBL" id="CAJOBA010005155">
    <property type="protein sequence ID" value="CAF3734688.1"/>
    <property type="molecule type" value="Genomic_DNA"/>
</dbReference>
<evidence type="ECO:0008006" key="9">
    <source>
        <dbReference type="Google" id="ProtNLM"/>
    </source>
</evidence>
<evidence type="ECO:0000313" key="5">
    <source>
        <dbReference type="EMBL" id="CAF0962011.1"/>
    </source>
</evidence>